<dbReference type="InterPro" id="IPR037219">
    <property type="entry name" value="Peptidase_M41-like"/>
</dbReference>
<reference evidence="2" key="1">
    <citation type="submission" date="2021-03" db="EMBL/GenBank/DDBJ databases">
        <authorList>
            <person name="Tran Van P."/>
        </authorList>
    </citation>
    <scope>NUCLEOTIDE SEQUENCE</scope>
</reference>
<dbReference type="SUPFAM" id="SSF140990">
    <property type="entry name" value="FtsH protease domain-like"/>
    <property type="match status" value="1"/>
</dbReference>
<evidence type="ECO:0000313" key="3">
    <source>
        <dbReference type="Proteomes" id="UP001153148"/>
    </source>
</evidence>
<dbReference type="InterPro" id="IPR000642">
    <property type="entry name" value="Peptidase_M41"/>
</dbReference>
<dbReference type="Proteomes" id="UP001153148">
    <property type="component" value="Unassembled WGS sequence"/>
</dbReference>
<feature type="non-terminal residue" evidence="2">
    <location>
        <position position="1"/>
    </location>
</feature>
<dbReference type="PANTHER" id="PTHR23076">
    <property type="entry name" value="METALLOPROTEASE M41 FTSH"/>
    <property type="match status" value="1"/>
</dbReference>
<feature type="domain" description="Peptidase M41" evidence="1">
    <location>
        <begin position="13"/>
        <end position="104"/>
    </location>
</feature>
<gene>
    <name evidence="2" type="ORF">TPAB3V08_LOCUS16144</name>
</gene>
<dbReference type="EMBL" id="CAJPIN010121262">
    <property type="protein sequence ID" value="CAG2069201.1"/>
    <property type="molecule type" value="Genomic_DNA"/>
</dbReference>
<keyword evidence="3" id="KW-1185">Reference proteome</keyword>
<comment type="caution">
    <text evidence="2">The sequence shown here is derived from an EMBL/GenBank/DDBJ whole genome shotgun (WGS) entry which is preliminary data.</text>
</comment>
<feature type="non-terminal residue" evidence="2">
    <location>
        <position position="104"/>
    </location>
</feature>
<sequence length="104" mass="11335">LSCAGPERKSRIPDEEANLITAYHEGGHAVVAHYTKDSHPLHKVTIIPRGPSLGHTAYIPEKERYHVTKAQLLAMMDTMMGGRAAEELIFGPEKITSGASSDLK</sequence>
<organism evidence="2 3">
    <name type="scientific">Timema podura</name>
    <name type="common">Walking stick</name>
    <dbReference type="NCBI Taxonomy" id="61482"/>
    <lineage>
        <taxon>Eukaryota</taxon>
        <taxon>Metazoa</taxon>
        <taxon>Ecdysozoa</taxon>
        <taxon>Arthropoda</taxon>
        <taxon>Hexapoda</taxon>
        <taxon>Insecta</taxon>
        <taxon>Pterygota</taxon>
        <taxon>Neoptera</taxon>
        <taxon>Polyneoptera</taxon>
        <taxon>Phasmatodea</taxon>
        <taxon>Timematodea</taxon>
        <taxon>Timematoidea</taxon>
        <taxon>Timematidae</taxon>
        <taxon>Timema</taxon>
    </lineage>
</organism>
<name>A0ABN7PR55_TIMPD</name>
<protein>
    <recommendedName>
        <fullName evidence="1">Peptidase M41 domain-containing protein</fullName>
    </recommendedName>
</protein>
<evidence type="ECO:0000259" key="1">
    <source>
        <dbReference type="Pfam" id="PF01434"/>
    </source>
</evidence>
<proteinExistence type="predicted"/>
<accession>A0ABN7PR55</accession>
<dbReference type="PANTHER" id="PTHR23076:SF97">
    <property type="entry name" value="ATP-DEPENDENT ZINC METALLOPROTEASE YME1L1"/>
    <property type="match status" value="1"/>
</dbReference>
<dbReference type="Gene3D" id="1.20.58.760">
    <property type="entry name" value="Peptidase M41"/>
    <property type="match status" value="1"/>
</dbReference>
<dbReference type="Pfam" id="PF01434">
    <property type="entry name" value="Peptidase_M41"/>
    <property type="match status" value="1"/>
</dbReference>
<evidence type="ECO:0000313" key="2">
    <source>
        <dbReference type="EMBL" id="CAG2069201.1"/>
    </source>
</evidence>